<feature type="coiled-coil region" evidence="9">
    <location>
        <begin position="439"/>
        <end position="498"/>
    </location>
</feature>
<dbReference type="InterPro" id="IPR027640">
    <property type="entry name" value="Kinesin-like_fam"/>
</dbReference>
<feature type="coiled-coil region" evidence="9">
    <location>
        <begin position="536"/>
        <end position="563"/>
    </location>
</feature>
<dbReference type="PANTHER" id="PTHR47969:SF15">
    <property type="entry name" value="CHROMOSOME-ASSOCIATED KINESIN KIF4A-RELATED"/>
    <property type="match status" value="1"/>
</dbReference>
<protein>
    <recommendedName>
        <fullName evidence="8">Kinesin-like protein</fullName>
    </recommendedName>
</protein>
<dbReference type="GO" id="GO:0005874">
    <property type="term" value="C:microtubule"/>
    <property type="evidence" value="ECO:0007669"/>
    <property type="project" value="UniProtKB-KW"/>
</dbReference>
<keyword evidence="2" id="KW-0963">Cytoplasm</keyword>
<evidence type="ECO:0000256" key="10">
    <source>
        <dbReference type="SAM" id="MobiDB-lite"/>
    </source>
</evidence>
<evidence type="ECO:0000313" key="12">
    <source>
        <dbReference type="EMBL" id="CAG4942153.1"/>
    </source>
</evidence>
<evidence type="ECO:0000256" key="4">
    <source>
        <dbReference type="ARBA" id="ARBA00022840"/>
    </source>
</evidence>
<evidence type="ECO:0000256" key="1">
    <source>
        <dbReference type="ARBA" id="ARBA00004245"/>
    </source>
</evidence>
<gene>
    <name evidence="12" type="ORF">PAPOLLO_LOCUS2379</name>
</gene>
<reference evidence="12" key="1">
    <citation type="submission" date="2021-04" db="EMBL/GenBank/DDBJ databases">
        <authorList>
            <person name="Tunstrom K."/>
        </authorList>
    </citation>
    <scope>NUCLEOTIDE SEQUENCE</scope>
</reference>
<dbReference type="GO" id="GO:0005875">
    <property type="term" value="C:microtubule associated complex"/>
    <property type="evidence" value="ECO:0007669"/>
    <property type="project" value="TreeGrafter"/>
</dbReference>
<evidence type="ECO:0000256" key="5">
    <source>
        <dbReference type="ARBA" id="ARBA00023054"/>
    </source>
</evidence>
<dbReference type="GO" id="GO:0003777">
    <property type="term" value="F:microtubule motor activity"/>
    <property type="evidence" value="ECO:0007669"/>
    <property type="project" value="InterPro"/>
</dbReference>
<accession>A0A8S3W5M9</accession>
<dbReference type="PANTHER" id="PTHR47969">
    <property type="entry name" value="CHROMOSOME-ASSOCIATED KINESIN KIF4A-RELATED"/>
    <property type="match status" value="1"/>
</dbReference>
<organism evidence="12 13">
    <name type="scientific">Parnassius apollo</name>
    <name type="common">Apollo butterfly</name>
    <name type="synonym">Papilio apollo</name>
    <dbReference type="NCBI Taxonomy" id="110799"/>
    <lineage>
        <taxon>Eukaryota</taxon>
        <taxon>Metazoa</taxon>
        <taxon>Ecdysozoa</taxon>
        <taxon>Arthropoda</taxon>
        <taxon>Hexapoda</taxon>
        <taxon>Insecta</taxon>
        <taxon>Pterygota</taxon>
        <taxon>Neoptera</taxon>
        <taxon>Endopterygota</taxon>
        <taxon>Lepidoptera</taxon>
        <taxon>Glossata</taxon>
        <taxon>Ditrysia</taxon>
        <taxon>Papilionoidea</taxon>
        <taxon>Papilionidae</taxon>
        <taxon>Parnassiinae</taxon>
        <taxon>Parnassini</taxon>
        <taxon>Parnassius</taxon>
        <taxon>Parnassius</taxon>
    </lineage>
</organism>
<keyword evidence="13" id="KW-1185">Reference proteome</keyword>
<dbReference type="AlphaFoldDB" id="A0A8S3W5M9"/>
<dbReference type="GO" id="GO:0007018">
    <property type="term" value="P:microtubule-based movement"/>
    <property type="evidence" value="ECO:0007669"/>
    <property type="project" value="InterPro"/>
</dbReference>
<feature type="region of interest" description="Disordered" evidence="10">
    <location>
        <begin position="600"/>
        <end position="620"/>
    </location>
</feature>
<feature type="binding site" evidence="7">
    <location>
        <begin position="127"/>
        <end position="134"/>
    </location>
    <ligand>
        <name>ATP</name>
        <dbReference type="ChEBI" id="CHEBI:30616"/>
    </ligand>
</feature>
<feature type="region of interest" description="Disordered" evidence="10">
    <location>
        <begin position="398"/>
        <end position="426"/>
    </location>
</feature>
<keyword evidence="6" id="KW-0206">Cytoskeleton</keyword>
<evidence type="ECO:0000256" key="3">
    <source>
        <dbReference type="ARBA" id="ARBA00022741"/>
    </source>
</evidence>
<comment type="subcellular location">
    <subcellularLocation>
        <location evidence="1">Cytoplasm</location>
        <location evidence="1">Cytoskeleton</location>
    </subcellularLocation>
</comment>
<comment type="caution">
    <text evidence="12">The sequence shown here is derived from an EMBL/GenBank/DDBJ whole genome shotgun (WGS) entry which is preliminary data.</text>
</comment>
<feature type="compositionally biased region" description="Low complexity" evidence="10">
    <location>
        <begin position="681"/>
        <end position="702"/>
    </location>
</feature>
<dbReference type="InterPro" id="IPR019821">
    <property type="entry name" value="Kinesin_motor_CS"/>
</dbReference>
<dbReference type="GO" id="GO:0005524">
    <property type="term" value="F:ATP binding"/>
    <property type="evidence" value="ECO:0007669"/>
    <property type="project" value="UniProtKB-UniRule"/>
</dbReference>
<dbReference type="EMBL" id="CAJQZP010000164">
    <property type="protein sequence ID" value="CAG4942153.1"/>
    <property type="molecule type" value="Genomic_DNA"/>
</dbReference>
<evidence type="ECO:0000256" key="7">
    <source>
        <dbReference type="PROSITE-ProRule" id="PRU00283"/>
    </source>
</evidence>
<keyword evidence="5 9" id="KW-0175">Coiled coil</keyword>
<dbReference type="OrthoDB" id="3176171at2759"/>
<evidence type="ECO:0000256" key="8">
    <source>
        <dbReference type="RuleBase" id="RU000394"/>
    </source>
</evidence>
<evidence type="ECO:0000256" key="2">
    <source>
        <dbReference type="ARBA" id="ARBA00022490"/>
    </source>
</evidence>
<keyword evidence="8" id="KW-0493">Microtubule</keyword>
<dbReference type="PROSITE" id="PS50067">
    <property type="entry name" value="KINESIN_MOTOR_2"/>
    <property type="match status" value="1"/>
</dbReference>
<sequence>MEKSARPRTALNECVKVVVRCRPLSQKEKNEGYEEVKKKRPEQKWYERLSTRTKDDKKFIDAPLQVVKVWPERGAVQVYNPKGEDKLFTYDAAYDCTADTQTIYDEMVRPLVASVLDGFNGCVFAYGQTGTGKTHTMEGTPDDEGIIPRAFRHLWAHIENTASPDVTHLVSCSYVELYLEDVRDLLSKDCKKLTIRGQELNGFYIPEMTSVVCRSAADMVRAMRAGNRHRAAGRTDMNEHSSRSHAVFLVTVETAHRATKRIRVGKLNLVDLAGSERQRKTGASADRLREASRINQALSSLGNVISALAENSPHVPYRDSKLTRILQDSLGGNSKTIMIANIGPAAYNYDETITTLRYAHRAKAIKNKPVRNEDPKDAKLREYQAEIERLRALIEQRRAADKRPKKAPRPKQQQPQQPDNSEEDTVSIEHEHILAESTIEQEKCKTEELEQLIKSLEDRLVQGGGGKDLLNNLNETQIILEQRNMEIAERKKREVEMQQKIDLEEETTAIVTNTFATLQQEVDHKTQRLKKCLSKYACLREEMVEQREAHDAERREHEALQAALLAALRRRLLVADGFVPEAGRAHVLRLRYNDDADAWQLPPARHSGVEPLTERPLASGARRPMCTLALGAAPARRRAENLLDLQPLPLPATARHYTPPPPRPPHPPRPQVRTSEALTSNNDIDNTNTGNTDIGNTDTGNTCASGRTGQERGSAAHRSSPPRHRAHAPRHRRCALDLRAVHRGPAPQASTWTARAPSSDKLGSPVISYQSNEFLKHTKS</sequence>
<feature type="domain" description="Kinesin motor" evidence="11">
    <location>
        <begin position="14"/>
        <end position="365"/>
    </location>
</feature>
<dbReference type="PROSITE" id="PS00411">
    <property type="entry name" value="KINESIN_MOTOR_1"/>
    <property type="match status" value="1"/>
</dbReference>
<keyword evidence="4 7" id="KW-0067">ATP-binding</keyword>
<dbReference type="GO" id="GO:0051231">
    <property type="term" value="P:spindle elongation"/>
    <property type="evidence" value="ECO:0007669"/>
    <property type="project" value="TreeGrafter"/>
</dbReference>
<keyword evidence="7 8" id="KW-0505">Motor protein</keyword>
<keyword evidence="3 7" id="KW-0547">Nucleotide-binding</keyword>
<evidence type="ECO:0000313" key="13">
    <source>
        <dbReference type="Proteomes" id="UP000691718"/>
    </source>
</evidence>
<feature type="compositionally biased region" description="Basic residues" evidence="10">
    <location>
        <begin position="720"/>
        <end position="733"/>
    </location>
</feature>
<dbReference type="InterPro" id="IPR001752">
    <property type="entry name" value="Kinesin_motor_dom"/>
</dbReference>
<name>A0A8S3W5M9_PARAO</name>
<dbReference type="Pfam" id="PF00225">
    <property type="entry name" value="Kinesin"/>
    <property type="match status" value="1"/>
</dbReference>
<evidence type="ECO:0000256" key="6">
    <source>
        <dbReference type="ARBA" id="ARBA00023212"/>
    </source>
</evidence>
<dbReference type="GO" id="GO:0008017">
    <property type="term" value="F:microtubule binding"/>
    <property type="evidence" value="ECO:0007669"/>
    <property type="project" value="InterPro"/>
</dbReference>
<feature type="compositionally biased region" description="Pro residues" evidence="10">
    <location>
        <begin position="658"/>
        <end position="670"/>
    </location>
</feature>
<dbReference type="SMART" id="SM00129">
    <property type="entry name" value="KISc"/>
    <property type="match status" value="1"/>
</dbReference>
<feature type="region of interest" description="Disordered" evidence="10">
    <location>
        <begin position="651"/>
        <end position="765"/>
    </location>
</feature>
<dbReference type="Proteomes" id="UP000691718">
    <property type="component" value="Unassembled WGS sequence"/>
</dbReference>
<evidence type="ECO:0000256" key="9">
    <source>
        <dbReference type="SAM" id="Coils"/>
    </source>
</evidence>
<evidence type="ECO:0000259" key="11">
    <source>
        <dbReference type="PROSITE" id="PS50067"/>
    </source>
</evidence>
<feature type="compositionally biased region" description="Low complexity" evidence="10">
    <location>
        <begin position="410"/>
        <end position="419"/>
    </location>
</feature>
<comment type="similarity">
    <text evidence="7 8">Belongs to the TRAFAC class myosin-kinesin ATPase superfamily. Kinesin family.</text>
</comment>
<proteinExistence type="inferred from homology"/>
<dbReference type="GO" id="GO:0007052">
    <property type="term" value="P:mitotic spindle organization"/>
    <property type="evidence" value="ECO:0007669"/>
    <property type="project" value="TreeGrafter"/>
</dbReference>
<dbReference type="FunFam" id="3.40.850.10:FF:000082">
    <property type="entry name" value="OSM3-like kinesin"/>
    <property type="match status" value="1"/>
</dbReference>